<dbReference type="InterPro" id="IPR020234">
    <property type="entry name" value="Mite_allergen_group-7"/>
</dbReference>
<dbReference type="GeneID" id="141450125"/>
<organism evidence="2">
    <name type="scientific">Rhodnius prolixus</name>
    <name type="common">Triatomid bug</name>
    <dbReference type="NCBI Taxonomy" id="13249"/>
    <lineage>
        <taxon>Eukaryota</taxon>
        <taxon>Metazoa</taxon>
        <taxon>Ecdysozoa</taxon>
        <taxon>Arthropoda</taxon>
        <taxon>Hexapoda</taxon>
        <taxon>Insecta</taxon>
        <taxon>Pterygota</taxon>
        <taxon>Neoptera</taxon>
        <taxon>Paraneoptera</taxon>
        <taxon>Hemiptera</taxon>
        <taxon>Heteroptera</taxon>
        <taxon>Panheteroptera</taxon>
        <taxon>Cimicomorpha</taxon>
        <taxon>Reduviidae</taxon>
        <taxon>Triatominae</taxon>
        <taxon>Rhodnius</taxon>
    </lineage>
</organism>
<dbReference type="Gene3D" id="3.15.10.50">
    <property type="match status" value="1"/>
</dbReference>
<feature type="signal peptide" evidence="1">
    <location>
        <begin position="1"/>
        <end position="18"/>
    </location>
</feature>
<protein>
    <submittedName>
        <fullName evidence="2">Protein triatoma dimidiata</fullName>
    </submittedName>
</protein>
<evidence type="ECO:0000256" key="1">
    <source>
        <dbReference type="SAM" id="SignalP"/>
    </source>
</evidence>
<proteinExistence type="predicted"/>
<keyword evidence="1" id="KW-0732">Signal</keyword>
<evidence type="ECO:0000313" key="2">
    <source>
        <dbReference type="EMBL" id="MOY45842.1"/>
    </source>
</evidence>
<name>A0A4P6D993_RHOPR</name>
<dbReference type="PROSITE" id="PS51257">
    <property type="entry name" value="PROKAR_LIPOPROTEIN"/>
    <property type="match status" value="1"/>
</dbReference>
<dbReference type="InterPro" id="IPR038602">
    <property type="entry name" value="Mite_allergen_7_sf"/>
</dbReference>
<dbReference type="RefSeq" id="XP_073976328.1">
    <property type="nucleotide sequence ID" value="XM_074120227.1"/>
</dbReference>
<dbReference type="EMBL" id="GHKJ01000812">
    <property type="protein sequence ID" value="MOY45842.1"/>
    <property type="molecule type" value="Transcribed_RNA"/>
</dbReference>
<feature type="chain" id="PRO_5020566826" evidence="1">
    <location>
        <begin position="19"/>
        <end position="220"/>
    </location>
</feature>
<reference evidence="2" key="1">
    <citation type="submission" date="2019-04" db="EMBL/GenBank/DDBJ databases">
        <title>Analysis of the testis transcriptome of the Chagas disease vector Rhodnius prolixus.</title>
        <authorList>
            <person name="Cesar J."/>
            <person name="Ribeiro J.M."/>
            <person name="Pereira M.H."/>
            <person name="Araujo R.N."/>
            <person name="Gontijo N.F."/>
            <person name="Pessoa G."/>
            <person name="Sant'Anna M.V."/>
            <person name="Sorgine M.H."/>
            <person name="Majerowicz D."/>
            <person name="Carvalho A.B."/>
            <person name="Braz G."/>
            <person name="Mesquita R."/>
            <person name="Lagerblad P.O."/>
            <person name="Koerich L.B."/>
        </authorList>
    </citation>
    <scope>NUCLEOTIDE SEQUENCE</scope>
</reference>
<dbReference type="Pfam" id="PF16984">
    <property type="entry name" value="Grp7_allergen"/>
    <property type="match status" value="1"/>
</dbReference>
<accession>A0A4P6D993</accession>
<dbReference type="AlphaFoldDB" id="A0A4P6D993"/>
<dbReference type="VEuPathDB" id="VectorBase:RPRC008051"/>
<sequence>MKWAQILLVTVALGCCRADTVVLNQLMDQVLDSVRLVITQGGMDHLKIPDMNNSWKYKKFHIKLSGKASCQDGEVGSLASIRRTGDTTLQTVGNKAILNVKLGLGELNFHFGRCRFKAKRLFSVSSKMNAKVRSNSIDLQVSLTGQGAQCVASLDHVILNQFGGLDIHTGGGVLHKIEDKILSWAAKHFHDKIVNIVNAKLAEVVNNSLPKMDLCSRIPH</sequence>